<comment type="caution">
    <text evidence="2">The sequence shown here is derived from an EMBL/GenBank/DDBJ whole genome shotgun (WGS) entry which is preliminary data.</text>
</comment>
<dbReference type="Proteomes" id="UP001148455">
    <property type="component" value="Unassembled WGS sequence"/>
</dbReference>
<dbReference type="RefSeq" id="WP_153903692.1">
    <property type="nucleotide sequence ID" value="NZ_CACRUK010000028.1"/>
</dbReference>
<evidence type="ECO:0000256" key="1">
    <source>
        <dbReference type="SAM" id="Phobius"/>
    </source>
</evidence>
<dbReference type="AlphaFoldDB" id="A0A9X3HGI5"/>
<evidence type="ECO:0000313" key="3">
    <source>
        <dbReference type="Proteomes" id="UP001148455"/>
    </source>
</evidence>
<name>A0A9X3HGI5_MEDGN</name>
<evidence type="ECO:0000313" key="2">
    <source>
        <dbReference type="EMBL" id="MCZ7695202.1"/>
    </source>
</evidence>
<accession>A0A9X3HGI5</accession>
<keyword evidence="1" id="KW-0812">Transmembrane</keyword>
<keyword evidence="1" id="KW-1133">Transmembrane helix</keyword>
<organism evidence="2 3">
    <name type="scientific">Mediterraneibacter gnavus</name>
    <name type="common">Ruminococcus gnavus</name>
    <dbReference type="NCBI Taxonomy" id="33038"/>
    <lineage>
        <taxon>Bacteria</taxon>
        <taxon>Bacillati</taxon>
        <taxon>Bacillota</taxon>
        <taxon>Clostridia</taxon>
        <taxon>Lachnospirales</taxon>
        <taxon>Lachnospiraceae</taxon>
        <taxon>Mediterraneibacter</taxon>
    </lineage>
</organism>
<feature type="transmembrane region" description="Helical" evidence="1">
    <location>
        <begin position="28"/>
        <end position="51"/>
    </location>
</feature>
<keyword evidence="1" id="KW-0472">Membrane</keyword>
<dbReference type="EMBL" id="JAPZED010000026">
    <property type="protein sequence ID" value="MCZ7695202.1"/>
    <property type="molecule type" value="Genomic_DNA"/>
</dbReference>
<protein>
    <submittedName>
        <fullName evidence="2">Uncharacterized protein</fullName>
    </submittedName>
</protein>
<sequence>MSDWGGKPAFGLLPLSAHKQNKEIPSMAVLALFIETIDGIAYFAIAVRGFFQF</sequence>
<reference evidence="2" key="1">
    <citation type="submission" date="2022-12" db="EMBL/GenBank/DDBJ databases">
        <title>Genome of R. gnavus strain RSHDN_123.</title>
        <authorList>
            <person name="Abdugheni R."/>
        </authorList>
    </citation>
    <scope>NUCLEOTIDE SEQUENCE</scope>
    <source>
        <strain evidence="2">RSHDN_123</strain>
    </source>
</reference>
<gene>
    <name evidence="2" type="ORF">O8D18_14465</name>
</gene>
<proteinExistence type="predicted"/>